<proteinExistence type="inferred from homology"/>
<keyword evidence="12" id="KW-1015">Disulfide bond</keyword>
<feature type="compositionally biased region" description="Low complexity" evidence="13">
    <location>
        <begin position="417"/>
        <end position="429"/>
    </location>
</feature>
<evidence type="ECO:0000313" key="17">
    <source>
        <dbReference type="Proteomes" id="UP001174936"/>
    </source>
</evidence>
<evidence type="ECO:0000256" key="7">
    <source>
        <dbReference type="ARBA" id="ARBA00022801"/>
    </source>
</evidence>
<sequence length="498" mass="52854">MLRAVLLLQLTLWVANIHAFFPWIACEADKSCPGKSRRELPGPAKGITLDLWHRGPDVNEDLDKRGSANGPDLVGRSNKYTVVKPLEPTAEKSAGIHQDGADYSYFVEAKFGSADKPMYMLIDSGAGTTWVMGSTCKSDACLMHNTFGPDDSKSLKVDDKAFSINYGTGEVTGRLAHDSISVAGMKLDVKFGLANETSVDFTHFPFDGILGLSMGSGSTDNFMGALMEKKLLDSRIFSVNIGRASDGINNGQVTFGGTDPSKYVGQISYTPVSPKANGDWAIPLDDLSHNGKTSGITGRLAYIDTGTSFAFGPESDVAAIHKLIPGATTEDKVYYKVPCNTDTPLTVKFSGVAYTISPKDWISKRDGSCQSNIYGYEVVKDQWLFGDLFLKNVYTVFDGAQKRIGFASKAPLPDVPKTIPVVTTPPSVTEGLGGHLPTASPLTPSDGSASSPAGQQSDGATNGGAPSSTPKHVSPADQLESPVYVSVLCVVAVLAMVA</sequence>
<keyword evidence="3" id="KW-1003">Cell membrane</keyword>
<feature type="active site" evidence="11">
    <location>
        <position position="304"/>
    </location>
</feature>
<dbReference type="InterPro" id="IPR001461">
    <property type="entry name" value="Aspartic_peptidase_A1"/>
</dbReference>
<evidence type="ECO:0000256" key="1">
    <source>
        <dbReference type="ARBA" id="ARBA00004236"/>
    </source>
</evidence>
<feature type="compositionally biased region" description="Polar residues" evidence="13">
    <location>
        <begin position="440"/>
        <end position="471"/>
    </location>
</feature>
<feature type="disulfide bond" evidence="12">
    <location>
        <begin position="339"/>
        <end position="369"/>
    </location>
</feature>
<dbReference type="InterPro" id="IPR034164">
    <property type="entry name" value="Pepsin-like_dom"/>
</dbReference>
<keyword evidence="10" id="KW-0449">Lipoprotein</keyword>
<dbReference type="FunFam" id="2.40.70.10:FF:000085">
    <property type="entry name" value="Aspartic-type endopeptidase (CtsD), putative"/>
    <property type="match status" value="1"/>
</dbReference>
<feature type="disulfide bond" evidence="12">
    <location>
        <begin position="136"/>
        <end position="141"/>
    </location>
</feature>
<comment type="similarity">
    <text evidence="2">Belongs to the peptidase A1 family.</text>
</comment>
<evidence type="ECO:0000256" key="9">
    <source>
        <dbReference type="ARBA" id="ARBA00023180"/>
    </source>
</evidence>
<dbReference type="CDD" id="cd05471">
    <property type="entry name" value="pepsin_like"/>
    <property type="match status" value="1"/>
</dbReference>
<comment type="subcellular location">
    <subcellularLocation>
        <location evidence="1">Cell membrane</location>
    </subcellularLocation>
</comment>
<dbReference type="AlphaFoldDB" id="A0AA39XS66"/>
<keyword evidence="17" id="KW-1185">Reference proteome</keyword>
<reference evidence="16" key="1">
    <citation type="submission" date="2023-06" db="EMBL/GenBank/DDBJ databases">
        <title>Genome-scale phylogeny and comparative genomics of the fungal order Sordariales.</title>
        <authorList>
            <consortium name="Lawrence Berkeley National Laboratory"/>
            <person name="Hensen N."/>
            <person name="Bonometti L."/>
            <person name="Westerberg I."/>
            <person name="Brannstrom I.O."/>
            <person name="Guillou S."/>
            <person name="Cros-Aarteil S."/>
            <person name="Calhoun S."/>
            <person name="Haridas S."/>
            <person name="Kuo A."/>
            <person name="Mondo S."/>
            <person name="Pangilinan J."/>
            <person name="Riley R."/>
            <person name="Labutti K."/>
            <person name="Andreopoulos B."/>
            <person name="Lipzen A."/>
            <person name="Chen C."/>
            <person name="Yanf M."/>
            <person name="Daum C."/>
            <person name="Ng V."/>
            <person name="Clum A."/>
            <person name="Steindorff A."/>
            <person name="Ohm R."/>
            <person name="Martin F."/>
            <person name="Silar P."/>
            <person name="Natvig D."/>
            <person name="Lalanne C."/>
            <person name="Gautier V."/>
            <person name="Ament-Velasquez S.L."/>
            <person name="Kruys A."/>
            <person name="Hutchinson M.I."/>
            <person name="Powell A.J."/>
            <person name="Barry K."/>
            <person name="Miller A.N."/>
            <person name="Grigoriev I.V."/>
            <person name="Debuchy R."/>
            <person name="Gladieux P."/>
            <person name="Thoren M.H."/>
            <person name="Johannesson H."/>
        </authorList>
    </citation>
    <scope>NUCLEOTIDE SEQUENCE</scope>
    <source>
        <strain evidence="16">SMH2532-1</strain>
    </source>
</reference>
<feature type="region of interest" description="Disordered" evidence="13">
    <location>
        <begin position="417"/>
        <end position="476"/>
    </location>
</feature>
<evidence type="ECO:0000256" key="3">
    <source>
        <dbReference type="ARBA" id="ARBA00022475"/>
    </source>
</evidence>
<evidence type="ECO:0000256" key="8">
    <source>
        <dbReference type="ARBA" id="ARBA00023136"/>
    </source>
</evidence>
<feature type="chain" id="PRO_5041266348" evidence="14">
    <location>
        <begin position="20"/>
        <end position="498"/>
    </location>
</feature>
<evidence type="ECO:0000259" key="15">
    <source>
        <dbReference type="PROSITE" id="PS51767"/>
    </source>
</evidence>
<evidence type="ECO:0000256" key="2">
    <source>
        <dbReference type="ARBA" id="ARBA00007447"/>
    </source>
</evidence>
<dbReference type="Pfam" id="PF00026">
    <property type="entry name" value="Asp"/>
    <property type="match status" value="1"/>
</dbReference>
<dbReference type="SUPFAM" id="SSF50630">
    <property type="entry name" value="Acid proteases"/>
    <property type="match status" value="1"/>
</dbReference>
<dbReference type="Gene3D" id="2.40.70.10">
    <property type="entry name" value="Acid Proteases"/>
    <property type="match status" value="2"/>
</dbReference>
<name>A0AA39XS66_9PEZI</name>
<keyword evidence="4" id="KW-0645">Protease</keyword>
<dbReference type="InterPro" id="IPR033121">
    <property type="entry name" value="PEPTIDASE_A1"/>
</dbReference>
<evidence type="ECO:0000256" key="11">
    <source>
        <dbReference type="PIRSR" id="PIRSR601461-1"/>
    </source>
</evidence>
<evidence type="ECO:0000256" key="4">
    <source>
        <dbReference type="ARBA" id="ARBA00022670"/>
    </source>
</evidence>
<evidence type="ECO:0000256" key="13">
    <source>
        <dbReference type="SAM" id="MobiDB-lite"/>
    </source>
</evidence>
<dbReference type="PRINTS" id="PR00792">
    <property type="entry name" value="PEPSIN"/>
</dbReference>
<evidence type="ECO:0000256" key="14">
    <source>
        <dbReference type="SAM" id="SignalP"/>
    </source>
</evidence>
<dbReference type="GO" id="GO:0006508">
    <property type="term" value="P:proteolysis"/>
    <property type="evidence" value="ECO:0007669"/>
    <property type="project" value="UniProtKB-KW"/>
</dbReference>
<dbReference type="GO" id="GO:0004190">
    <property type="term" value="F:aspartic-type endopeptidase activity"/>
    <property type="evidence" value="ECO:0007669"/>
    <property type="project" value="UniProtKB-KW"/>
</dbReference>
<protein>
    <submittedName>
        <fullName evidence="16">Aspartic endopeptidase</fullName>
    </submittedName>
</protein>
<feature type="active site" evidence="11">
    <location>
        <position position="123"/>
    </location>
</feature>
<keyword evidence="7" id="KW-0378">Hydrolase</keyword>
<dbReference type="EMBL" id="JAULSV010000007">
    <property type="protein sequence ID" value="KAK0639258.1"/>
    <property type="molecule type" value="Genomic_DNA"/>
</dbReference>
<evidence type="ECO:0000256" key="5">
    <source>
        <dbReference type="ARBA" id="ARBA00022729"/>
    </source>
</evidence>
<feature type="signal peptide" evidence="14">
    <location>
        <begin position="1"/>
        <end position="19"/>
    </location>
</feature>
<keyword evidence="6" id="KW-0064">Aspartyl protease</keyword>
<keyword evidence="9" id="KW-0325">Glycoprotein</keyword>
<dbReference type="PROSITE" id="PS51767">
    <property type="entry name" value="PEPTIDASE_A1"/>
    <property type="match status" value="1"/>
</dbReference>
<feature type="domain" description="Peptidase A1" evidence="15">
    <location>
        <begin position="105"/>
        <end position="407"/>
    </location>
</feature>
<organism evidence="16 17">
    <name type="scientific">Cercophora newfieldiana</name>
    <dbReference type="NCBI Taxonomy" id="92897"/>
    <lineage>
        <taxon>Eukaryota</taxon>
        <taxon>Fungi</taxon>
        <taxon>Dikarya</taxon>
        <taxon>Ascomycota</taxon>
        <taxon>Pezizomycotina</taxon>
        <taxon>Sordariomycetes</taxon>
        <taxon>Sordariomycetidae</taxon>
        <taxon>Sordariales</taxon>
        <taxon>Lasiosphaeriaceae</taxon>
        <taxon>Cercophora</taxon>
    </lineage>
</organism>
<evidence type="ECO:0000256" key="6">
    <source>
        <dbReference type="ARBA" id="ARBA00022750"/>
    </source>
</evidence>
<comment type="caution">
    <text evidence="16">The sequence shown here is derived from an EMBL/GenBank/DDBJ whole genome shotgun (WGS) entry which is preliminary data.</text>
</comment>
<gene>
    <name evidence="16" type="ORF">B0T16DRAFT_239611</name>
</gene>
<dbReference type="PANTHER" id="PTHR47966">
    <property type="entry name" value="BETA-SITE APP-CLEAVING ENZYME, ISOFORM A-RELATED"/>
    <property type="match status" value="1"/>
</dbReference>
<evidence type="ECO:0000313" key="16">
    <source>
        <dbReference type="EMBL" id="KAK0639258.1"/>
    </source>
</evidence>
<dbReference type="InterPro" id="IPR021109">
    <property type="entry name" value="Peptidase_aspartic_dom_sf"/>
</dbReference>
<dbReference type="FunFam" id="2.40.70.10:FF:000060">
    <property type="entry name" value="Aspartic-type endopeptidase ctsD"/>
    <property type="match status" value="1"/>
</dbReference>
<dbReference type="Proteomes" id="UP001174936">
    <property type="component" value="Unassembled WGS sequence"/>
</dbReference>
<keyword evidence="8" id="KW-0472">Membrane</keyword>
<evidence type="ECO:0000256" key="10">
    <source>
        <dbReference type="ARBA" id="ARBA00023288"/>
    </source>
</evidence>
<accession>A0AA39XS66</accession>
<dbReference type="GO" id="GO:0005886">
    <property type="term" value="C:plasma membrane"/>
    <property type="evidence" value="ECO:0007669"/>
    <property type="project" value="UniProtKB-SubCell"/>
</dbReference>
<evidence type="ECO:0000256" key="12">
    <source>
        <dbReference type="PIRSR" id="PIRSR601461-2"/>
    </source>
</evidence>
<keyword evidence="5 14" id="KW-0732">Signal</keyword>
<dbReference type="PANTHER" id="PTHR47966:SF75">
    <property type="entry name" value="ENDOPEPTIDASE (CTSD), PUTATIVE (AFU_ORTHOLOGUE AFUA_4G07040)-RELATED"/>
    <property type="match status" value="1"/>
</dbReference>